<protein>
    <submittedName>
        <fullName evidence="4">Ankyrin repeat domain-containing protein 7 isoform X2</fullName>
    </submittedName>
</protein>
<dbReference type="GeneID" id="132539788"/>
<evidence type="ECO:0000256" key="1">
    <source>
        <dbReference type="PROSITE-ProRule" id="PRU00023"/>
    </source>
</evidence>
<evidence type="ECO:0000313" key="4">
    <source>
        <dbReference type="RefSeq" id="XP_060051703.1"/>
    </source>
</evidence>
<feature type="repeat" description="ANK" evidence="1">
    <location>
        <begin position="145"/>
        <end position="177"/>
    </location>
</feature>
<keyword evidence="1" id="KW-0040">ANK repeat</keyword>
<dbReference type="PANTHER" id="PTHR24147:SF62">
    <property type="entry name" value="ANKYRIN REPEAT DOMAIN-CONTAINING PROTEIN 7"/>
    <property type="match status" value="1"/>
</dbReference>
<name>A0ABM3XS98_ERIEU</name>
<dbReference type="PANTHER" id="PTHR24147">
    <property type="entry name" value="ANKYRIN REPEAT DOMAIN 36-RELATED"/>
    <property type="match status" value="1"/>
</dbReference>
<keyword evidence="3" id="KW-1185">Reference proteome</keyword>
<dbReference type="SUPFAM" id="SSF48403">
    <property type="entry name" value="Ankyrin repeat"/>
    <property type="match status" value="1"/>
</dbReference>
<feature type="region of interest" description="Disordered" evidence="2">
    <location>
        <begin position="241"/>
        <end position="263"/>
    </location>
</feature>
<gene>
    <name evidence="4" type="primary">ANKRD7</name>
</gene>
<dbReference type="PROSITE" id="PS50297">
    <property type="entry name" value="ANK_REP_REGION"/>
    <property type="match status" value="2"/>
</dbReference>
<dbReference type="PROSITE" id="PS50088">
    <property type="entry name" value="ANK_REPEAT"/>
    <property type="match status" value="2"/>
</dbReference>
<feature type="repeat" description="ANK" evidence="1">
    <location>
        <begin position="112"/>
        <end position="144"/>
    </location>
</feature>
<organism evidence="3 4">
    <name type="scientific">Erinaceus europaeus</name>
    <name type="common">Western European hedgehog</name>
    <dbReference type="NCBI Taxonomy" id="9365"/>
    <lineage>
        <taxon>Eukaryota</taxon>
        <taxon>Metazoa</taxon>
        <taxon>Chordata</taxon>
        <taxon>Craniata</taxon>
        <taxon>Vertebrata</taxon>
        <taxon>Euteleostomi</taxon>
        <taxon>Mammalia</taxon>
        <taxon>Eutheria</taxon>
        <taxon>Laurasiatheria</taxon>
        <taxon>Eulipotyphla</taxon>
        <taxon>Erinaceidae</taxon>
        <taxon>Erinaceinae</taxon>
        <taxon>Erinaceus</taxon>
    </lineage>
</organism>
<sequence length="263" mass="29159">MSQGSEPEGLVGHLGARRARWSNRTAVPSASKLFTFWRRQYELQRPFSHLLRGQASISPFTQSGYRIRDKDLKKLHKATSVGDLGKAVQCEKELCATILLNHGADPNLKDLDGNTALHFAACGQSVSLVEKLLEHKANLEAQNKDGCTPLLLAVTKSNTEMVEFLLKRGADVNASDKNQRTALMIAISDEPTNLVSLLLQQDVDLSCQDIYGFTAEEYASFNGFTMYYQLIAKYGKKKAQQIPDSKDSTLGPIYDTEESNENV</sequence>
<dbReference type="RefSeq" id="XP_060051703.1">
    <property type="nucleotide sequence ID" value="XM_060195720.1"/>
</dbReference>
<accession>A0ABM3XS98</accession>
<reference evidence="4" key="1">
    <citation type="submission" date="2025-08" db="UniProtKB">
        <authorList>
            <consortium name="RefSeq"/>
        </authorList>
    </citation>
    <scope>IDENTIFICATION</scope>
</reference>
<dbReference type="Pfam" id="PF12796">
    <property type="entry name" value="Ank_2"/>
    <property type="match status" value="1"/>
</dbReference>
<dbReference type="Gene3D" id="1.25.40.20">
    <property type="entry name" value="Ankyrin repeat-containing domain"/>
    <property type="match status" value="3"/>
</dbReference>
<evidence type="ECO:0000313" key="3">
    <source>
        <dbReference type="Proteomes" id="UP001652624"/>
    </source>
</evidence>
<evidence type="ECO:0000256" key="2">
    <source>
        <dbReference type="SAM" id="MobiDB-lite"/>
    </source>
</evidence>
<dbReference type="SMART" id="SM00248">
    <property type="entry name" value="ANK"/>
    <property type="match status" value="4"/>
</dbReference>
<dbReference type="InterPro" id="IPR002110">
    <property type="entry name" value="Ankyrin_rpt"/>
</dbReference>
<proteinExistence type="predicted"/>
<dbReference type="PRINTS" id="PR01415">
    <property type="entry name" value="ANKYRIN"/>
</dbReference>
<dbReference type="Proteomes" id="UP001652624">
    <property type="component" value="Chromosome 8"/>
</dbReference>
<dbReference type="InterPro" id="IPR036770">
    <property type="entry name" value="Ankyrin_rpt-contain_sf"/>
</dbReference>
<dbReference type="InterPro" id="IPR050657">
    <property type="entry name" value="Ankyrin_repeat_domain"/>
</dbReference>